<dbReference type="EMBL" id="JAYWIO010000002">
    <property type="protein sequence ID" value="KAK7281483.1"/>
    <property type="molecule type" value="Genomic_DNA"/>
</dbReference>
<evidence type="ECO:0000313" key="1">
    <source>
        <dbReference type="EMBL" id="KAK7281483.1"/>
    </source>
</evidence>
<dbReference type="Proteomes" id="UP001372338">
    <property type="component" value="Unassembled WGS sequence"/>
</dbReference>
<dbReference type="PANTHER" id="PTHR31672">
    <property type="entry name" value="BNACNNG10540D PROTEIN"/>
    <property type="match status" value="1"/>
</dbReference>
<dbReference type="InterPro" id="IPR050796">
    <property type="entry name" value="SCF_F-box_component"/>
</dbReference>
<dbReference type="AlphaFoldDB" id="A0AAN9IHY1"/>
<keyword evidence="2" id="KW-1185">Reference proteome</keyword>
<gene>
    <name evidence="1" type="ORF">RIF29_09524</name>
</gene>
<reference evidence="1 2" key="1">
    <citation type="submission" date="2024-01" db="EMBL/GenBank/DDBJ databases">
        <title>The genomes of 5 underutilized Papilionoideae crops provide insights into root nodulation and disease resistanc.</title>
        <authorList>
            <person name="Yuan L."/>
        </authorList>
    </citation>
    <scope>NUCLEOTIDE SEQUENCE [LARGE SCALE GENOMIC DNA]</scope>
    <source>
        <strain evidence="1">ZHUSHIDOU_FW_LH</strain>
        <tissue evidence="1">Leaf</tissue>
    </source>
</reference>
<organism evidence="1 2">
    <name type="scientific">Crotalaria pallida</name>
    <name type="common">Smooth rattlebox</name>
    <name type="synonym">Crotalaria striata</name>
    <dbReference type="NCBI Taxonomy" id="3830"/>
    <lineage>
        <taxon>Eukaryota</taxon>
        <taxon>Viridiplantae</taxon>
        <taxon>Streptophyta</taxon>
        <taxon>Embryophyta</taxon>
        <taxon>Tracheophyta</taxon>
        <taxon>Spermatophyta</taxon>
        <taxon>Magnoliopsida</taxon>
        <taxon>eudicotyledons</taxon>
        <taxon>Gunneridae</taxon>
        <taxon>Pentapetalae</taxon>
        <taxon>rosids</taxon>
        <taxon>fabids</taxon>
        <taxon>Fabales</taxon>
        <taxon>Fabaceae</taxon>
        <taxon>Papilionoideae</taxon>
        <taxon>50 kb inversion clade</taxon>
        <taxon>genistoids sensu lato</taxon>
        <taxon>core genistoids</taxon>
        <taxon>Crotalarieae</taxon>
        <taxon>Crotalaria</taxon>
    </lineage>
</organism>
<dbReference type="InterPro" id="IPR036047">
    <property type="entry name" value="F-box-like_dom_sf"/>
</dbReference>
<name>A0AAN9IHY1_CROPI</name>
<proteinExistence type="predicted"/>
<sequence length="206" mass="24152">MFSIDVVFEILILLPTKSLMRFKCVDRSWNDIFTTPIFINRNMHILNKEKERMVVFDRTRPRFMISAITENDNELELDFPPFLVVVDDNNNINYHNNITEIQISEKNTNKTILNTFYREDDELSEEMFVYPHRNLPPSVELYNLGTNSWTLPYQEDTTLLPSECQHIIPQRDGTLVNGLIAWASKPSNQQILLPKSCYQMLHAVVV</sequence>
<dbReference type="SUPFAM" id="SSF81383">
    <property type="entry name" value="F-box domain"/>
    <property type="match status" value="1"/>
</dbReference>
<protein>
    <recommendedName>
        <fullName evidence="3">F-box domain-containing protein</fullName>
    </recommendedName>
</protein>
<evidence type="ECO:0000313" key="2">
    <source>
        <dbReference type="Proteomes" id="UP001372338"/>
    </source>
</evidence>
<accession>A0AAN9IHY1</accession>
<evidence type="ECO:0008006" key="3">
    <source>
        <dbReference type="Google" id="ProtNLM"/>
    </source>
</evidence>
<comment type="caution">
    <text evidence="1">The sequence shown here is derived from an EMBL/GenBank/DDBJ whole genome shotgun (WGS) entry which is preliminary data.</text>
</comment>